<evidence type="ECO:0000313" key="3">
    <source>
        <dbReference type="Proteomes" id="UP000651208"/>
    </source>
</evidence>
<sequence>MITRTYYKNKKGQTGFIELNGLTLRSGLDSDIQIETFTDQNDIGIAFNGLIMKMVQNGFEFDRVETEETAEDIAAKTVDGVLLQDNQFIVDFNDPKSLQNTLENHYTNFFQYIEAIEGKGIFYGQVKDGKFVPHTVVSGDNELDFYLAAVKHESLRPLINELLTKIITNNTDEKTNMRDDSMPVGAVAAFVNAYNDKKYLVTYRRLQDSIIYLNRHKARFDFDGQKGNHIPQLLTKWGFDDNDEYAFTFLAAQLINIDNPNQAKETAYILNELGLAEKLKSREYLEKLYIAIAERAAHIFNQNDVEKRAGGEYLYVALNALGITCNKKDAYMVCYLMDDIRHYPSLAQLLAGNINEDDDFTPIEGVYDEENCDDDDDDWADDGYDDDEEEDENEWEDDDDEDDK</sequence>
<dbReference type="EMBL" id="JABURY010000018">
    <property type="protein sequence ID" value="MBC9131441.1"/>
    <property type="molecule type" value="Genomic_DNA"/>
</dbReference>
<evidence type="ECO:0000313" key="2">
    <source>
        <dbReference type="EMBL" id="MBC9131441.1"/>
    </source>
</evidence>
<dbReference type="RefSeq" id="WP_187755883.1">
    <property type="nucleotide sequence ID" value="NZ_JABURY010000018.1"/>
</dbReference>
<proteinExistence type="predicted"/>
<organism evidence="2 3">
    <name type="scientific">Frischella japonica</name>
    <dbReference type="NCBI Taxonomy" id="2741544"/>
    <lineage>
        <taxon>Bacteria</taxon>
        <taxon>Pseudomonadati</taxon>
        <taxon>Pseudomonadota</taxon>
        <taxon>Gammaproteobacteria</taxon>
        <taxon>Orbales</taxon>
        <taxon>Orbaceae</taxon>
        <taxon>Frischella</taxon>
    </lineage>
</organism>
<dbReference type="Proteomes" id="UP000651208">
    <property type="component" value="Unassembled WGS sequence"/>
</dbReference>
<feature type="region of interest" description="Disordered" evidence="1">
    <location>
        <begin position="360"/>
        <end position="404"/>
    </location>
</feature>
<comment type="caution">
    <text evidence="2">The sequence shown here is derived from an EMBL/GenBank/DDBJ whole genome shotgun (WGS) entry which is preliminary data.</text>
</comment>
<keyword evidence="3" id="KW-1185">Reference proteome</keyword>
<name>A0ABR7QYZ5_9GAMM</name>
<gene>
    <name evidence="2" type="ORF">FcAc13_08980</name>
</gene>
<accession>A0ABR7QYZ5</accession>
<protein>
    <submittedName>
        <fullName evidence="2">Uncharacterized protein</fullName>
    </submittedName>
</protein>
<evidence type="ECO:0000256" key="1">
    <source>
        <dbReference type="SAM" id="MobiDB-lite"/>
    </source>
</evidence>
<reference evidence="2 3" key="1">
    <citation type="submission" date="2020-06" db="EMBL/GenBank/DDBJ databases">
        <title>Frischella cerana isolated from Apis cerana gut homogenate.</title>
        <authorList>
            <person name="Wolter L.A."/>
            <person name="Suenami S."/>
            <person name="Miyazaki R."/>
        </authorList>
    </citation>
    <scope>NUCLEOTIDE SEQUENCE [LARGE SCALE GENOMIC DNA]</scope>
    <source>
        <strain evidence="2 3">Ac13</strain>
    </source>
</reference>